<protein>
    <submittedName>
        <fullName evidence="1">Uncharacterized protein</fullName>
    </submittedName>
</protein>
<keyword evidence="2" id="KW-1185">Reference proteome</keyword>
<evidence type="ECO:0000313" key="1">
    <source>
        <dbReference type="EMBL" id="KAE9396945.1"/>
    </source>
</evidence>
<sequence length="355" mass="40017">MAILHPLPAQNEHSAPKWDSKYEEQLPTFFEEFETVAKAAGIDANDAEMKKGVLRYANPESMRFWRTLPTFKEVAKTWVKFKKEVLSHYPGALEVAEVTTEDLKKVVSEFAKSGISNSKELSTYHRKFSIVADSLQEHGILSGVQVTSFYVQAFPDSIRIRLDTHLQVSFPKKVKGQAYSLTKLHEAIDFLLSDAEGDDFYVAKELSSIRGLNALIGECAVHCVADSSCSIVAMSDATSNTLGLSFDLKRRIPLQSANGKMDWTLGVAKDLPFWFGDIISFLQVHIVDSPAYDVLLGHPFEILTQARIQNFLSSDQHYTLTDPNTDKVVMIPTIPQELPWFRKEDGRDRRNQQVE</sequence>
<accession>A0A6A4HJ96</accession>
<dbReference type="InterPro" id="IPR021109">
    <property type="entry name" value="Peptidase_aspartic_dom_sf"/>
</dbReference>
<dbReference type="OrthoDB" id="5596707at2759"/>
<name>A0A6A4HJ96_9AGAR</name>
<dbReference type="CDD" id="cd00303">
    <property type="entry name" value="retropepsin_like"/>
    <property type="match status" value="1"/>
</dbReference>
<reference evidence="1" key="1">
    <citation type="journal article" date="2019" name="Environ. Microbiol.">
        <title>Fungal ecological strategies reflected in gene transcription - a case study of two litter decomposers.</title>
        <authorList>
            <person name="Barbi F."/>
            <person name="Kohler A."/>
            <person name="Barry K."/>
            <person name="Baskaran P."/>
            <person name="Daum C."/>
            <person name="Fauchery L."/>
            <person name="Ihrmark K."/>
            <person name="Kuo A."/>
            <person name="LaButti K."/>
            <person name="Lipzen A."/>
            <person name="Morin E."/>
            <person name="Grigoriev I.V."/>
            <person name="Henrissat B."/>
            <person name="Lindahl B."/>
            <person name="Martin F."/>
        </authorList>
    </citation>
    <scope>NUCLEOTIDE SEQUENCE</scope>
    <source>
        <strain evidence="1">JB14</strain>
    </source>
</reference>
<dbReference type="AlphaFoldDB" id="A0A6A4HJ96"/>
<organism evidence="1 2">
    <name type="scientific">Gymnopus androsaceus JB14</name>
    <dbReference type="NCBI Taxonomy" id="1447944"/>
    <lineage>
        <taxon>Eukaryota</taxon>
        <taxon>Fungi</taxon>
        <taxon>Dikarya</taxon>
        <taxon>Basidiomycota</taxon>
        <taxon>Agaricomycotina</taxon>
        <taxon>Agaricomycetes</taxon>
        <taxon>Agaricomycetidae</taxon>
        <taxon>Agaricales</taxon>
        <taxon>Marasmiineae</taxon>
        <taxon>Omphalotaceae</taxon>
        <taxon>Gymnopus</taxon>
    </lineage>
</organism>
<dbReference type="Proteomes" id="UP000799118">
    <property type="component" value="Unassembled WGS sequence"/>
</dbReference>
<dbReference type="EMBL" id="ML769505">
    <property type="protein sequence ID" value="KAE9396945.1"/>
    <property type="molecule type" value="Genomic_DNA"/>
</dbReference>
<dbReference type="Gene3D" id="2.40.70.10">
    <property type="entry name" value="Acid Proteases"/>
    <property type="match status" value="1"/>
</dbReference>
<gene>
    <name evidence="1" type="ORF">BT96DRAFT_823969</name>
</gene>
<evidence type="ECO:0000313" key="2">
    <source>
        <dbReference type="Proteomes" id="UP000799118"/>
    </source>
</evidence>
<proteinExistence type="predicted"/>